<feature type="region of interest" description="Disordered" evidence="1">
    <location>
        <begin position="1"/>
        <end position="30"/>
    </location>
</feature>
<accession>A0A164VKW7</accession>
<dbReference type="AlphaFoldDB" id="A0A164VKW7"/>
<comment type="caution">
    <text evidence="2">The sequence shown here is derived from an EMBL/GenBank/DDBJ whole genome shotgun (WGS) entry which is preliminary data.</text>
</comment>
<proteinExistence type="predicted"/>
<protein>
    <submittedName>
        <fullName evidence="2">Uncharacterized protein</fullName>
    </submittedName>
</protein>
<evidence type="ECO:0000256" key="1">
    <source>
        <dbReference type="SAM" id="MobiDB-lite"/>
    </source>
</evidence>
<keyword evidence="3" id="KW-1185">Reference proteome</keyword>
<organism evidence="2 3">
    <name type="scientific">Daphnia magna</name>
    <dbReference type="NCBI Taxonomy" id="35525"/>
    <lineage>
        <taxon>Eukaryota</taxon>
        <taxon>Metazoa</taxon>
        <taxon>Ecdysozoa</taxon>
        <taxon>Arthropoda</taxon>
        <taxon>Crustacea</taxon>
        <taxon>Branchiopoda</taxon>
        <taxon>Diplostraca</taxon>
        <taxon>Cladocera</taxon>
        <taxon>Anomopoda</taxon>
        <taxon>Daphniidae</taxon>
        <taxon>Daphnia</taxon>
    </lineage>
</organism>
<dbReference type="EMBL" id="LRGB01001361">
    <property type="protein sequence ID" value="KZS12419.1"/>
    <property type="molecule type" value="Genomic_DNA"/>
</dbReference>
<evidence type="ECO:0000313" key="3">
    <source>
        <dbReference type="Proteomes" id="UP000076858"/>
    </source>
</evidence>
<dbReference type="Proteomes" id="UP000076858">
    <property type="component" value="Unassembled WGS sequence"/>
</dbReference>
<gene>
    <name evidence="2" type="ORF">APZ42_022556</name>
</gene>
<reference evidence="2 3" key="1">
    <citation type="submission" date="2016-03" db="EMBL/GenBank/DDBJ databases">
        <title>EvidentialGene: Evidence-directed Construction of Genes on Genomes.</title>
        <authorList>
            <person name="Gilbert D.G."/>
            <person name="Choi J.-H."/>
            <person name="Mockaitis K."/>
            <person name="Colbourne J."/>
            <person name="Pfrender M."/>
        </authorList>
    </citation>
    <scope>NUCLEOTIDE SEQUENCE [LARGE SCALE GENOMIC DNA]</scope>
    <source>
        <strain evidence="2 3">Xinb3</strain>
        <tissue evidence="2">Complete organism</tissue>
    </source>
</reference>
<feature type="compositionally biased region" description="Basic and acidic residues" evidence="1">
    <location>
        <begin position="12"/>
        <end position="21"/>
    </location>
</feature>
<sequence>MFCAIVGQSEENGGKRNEIKRSKTLLSKTQ</sequence>
<name>A0A164VKW7_9CRUS</name>
<evidence type="ECO:0000313" key="2">
    <source>
        <dbReference type="EMBL" id="KZS12419.1"/>
    </source>
</evidence>